<organism evidence="1 3">
    <name type="scientific">Phocaeicola vulgatus</name>
    <name type="common">Bacteroides vulgatus</name>
    <dbReference type="NCBI Taxonomy" id="821"/>
    <lineage>
        <taxon>Bacteria</taxon>
        <taxon>Pseudomonadati</taxon>
        <taxon>Bacteroidota</taxon>
        <taxon>Bacteroidia</taxon>
        <taxon>Bacteroidales</taxon>
        <taxon>Bacteroidaceae</taxon>
        <taxon>Phocaeicola</taxon>
    </lineage>
</organism>
<dbReference type="RefSeq" id="WP_117678216.1">
    <property type="nucleotide sequence ID" value="NZ_JAHYMS010000027.1"/>
</dbReference>
<accession>A0A3E4T2E3</accession>
<dbReference type="EMBL" id="QRKA01000025">
    <property type="protein sequence ID" value="RHH76028.1"/>
    <property type="molecule type" value="Genomic_DNA"/>
</dbReference>
<dbReference type="AlphaFoldDB" id="A0A3E4T2E3"/>
<proteinExistence type="predicted"/>
<comment type="caution">
    <text evidence="1">The sequence shown here is derived from an EMBL/GenBank/DDBJ whole genome shotgun (WGS) entry which is preliminary data.</text>
</comment>
<evidence type="ECO:0000313" key="1">
    <source>
        <dbReference type="EMBL" id="RGL85283.1"/>
    </source>
</evidence>
<dbReference type="Proteomes" id="UP000261278">
    <property type="component" value="Unassembled WGS sequence"/>
</dbReference>
<name>A0A3E4T2E3_PHOVU</name>
<sequence length="363" mass="39442">MALSSTGITTSLVGNAIGSSSRNVGALCSSSLINEWSKWKPISSNVGTMTLAELKNRNYGISILSANTPDSLVTQIKNNSNLGYKYNKPIGGANSPYRLGDFRNYDHSAAMPVGASYKNGDSVNVGGVTSSNHASYEKVLMGIENMDGGDSATYLSKDNLYTVYDNSGNKIGLKRGALVTDGTNTVWYSDKLYWWTTQMQKFKGKTVTVYEFYTNATNTPTNAYVANANDRFLALPEPVYTIQVKNDVPAGSKIVNTICTAKFTNSTNQYVSYEIKFSAVGATYRGGTITNVRAVLSKDRNGVNVIASTLLSNSLYIADETTSQTFTGQLYNRGGSMMAYLLIYYNNSIQYTTGILAEMPDIQ</sequence>
<reference evidence="3 4" key="1">
    <citation type="submission" date="2018-08" db="EMBL/GenBank/DDBJ databases">
        <title>A genome reference for cultivated species of the human gut microbiota.</title>
        <authorList>
            <person name="Zou Y."/>
            <person name="Xue W."/>
            <person name="Luo G."/>
        </authorList>
    </citation>
    <scope>NUCLEOTIDE SEQUENCE [LARGE SCALE GENOMIC DNA]</scope>
    <source>
        <strain evidence="2 4">AM16-6</strain>
        <strain evidence="1 3">TF05-18</strain>
    </source>
</reference>
<evidence type="ECO:0000313" key="4">
    <source>
        <dbReference type="Proteomes" id="UP000283713"/>
    </source>
</evidence>
<evidence type="ECO:0000313" key="2">
    <source>
        <dbReference type="EMBL" id="RHH76028.1"/>
    </source>
</evidence>
<dbReference type="Proteomes" id="UP000283713">
    <property type="component" value="Unassembled WGS sequence"/>
</dbReference>
<dbReference type="EMBL" id="QSSN01000013">
    <property type="protein sequence ID" value="RGL85283.1"/>
    <property type="molecule type" value="Genomic_DNA"/>
</dbReference>
<protein>
    <submittedName>
        <fullName evidence="1">Uncharacterized protein</fullName>
    </submittedName>
</protein>
<evidence type="ECO:0000313" key="3">
    <source>
        <dbReference type="Proteomes" id="UP000261278"/>
    </source>
</evidence>
<gene>
    <name evidence="2" type="ORF">DW193_15540</name>
    <name evidence="1" type="ORF">DXC44_12105</name>
</gene>